<comment type="caution">
    <text evidence="1">The sequence shown here is derived from an EMBL/GenBank/DDBJ whole genome shotgun (WGS) entry which is preliminary data.</text>
</comment>
<dbReference type="PATRIC" id="fig|931277.6.peg.88"/>
<organism evidence="1 2">
    <name type="scientific">Halococcus morrhuae DSM 1307</name>
    <dbReference type="NCBI Taxonomy" id="931277"/>
    <lineage>
        <taxon>Archaea</taxon>
        <taxon>Methanobacteriati</taxon>
        <taxon>Methanobacteriota</taxon>
        <taxon>Stenosarchaea group</taxon>
        <taxon>Halobacteria</taxon>
        <taxon>Halobacteriales</taxon>
        <taxon>Halococcaceae</taxon>
        <taxon>Halococcus</taxon>
    </lineage>
</organism>
<dbReference type="Proteomes" id="UP000011568">
    <property type="component" value="Unassembled WGS sequence"/>
</dbReference>
<protein>
    <submittedName>
        <fullName evidence="1">Uncharacterized protein</fullName>
    </submittedName>
</protein>
<evidence type="ECO:0000313" key="2">
    <source>
        <dbReference type="Proteomes" id="UP000011568"/>
    </source>
</evidence>
<evidence type="ECO:0000313" key="1">
    <source>
        <dbReference type="EMBL" id="EMA51646.1"/>
    </source>
</evidence>
<proteinExistence type="predicted"/>
<keyword evidence="2" id="KW-1185">Reference proteome</keyword>
<dbReference type="STRING" id="931277.C448_00467"/>
<name>M0N1B8_HALMO</name>
<dbReference type="eggNOG" id="arCOG06287">
    <property type="taxonomic scope" value="Archaea"/>
</dbReference>
<accession>M0N1B8</accession>
<dbReference type="AlphaFoldDB" id="M0N1B8"/>
<gene>
    <name evidence="1" type="ORF">C448_00467</name>
</gene>
<dbReference type="EMBL" id="AOMC01000014">
    <property type="protein sequence ID" value="EMA51646.1"/>
    <property type="molecule type" value="Genomic_DNA"/>
</dbReference>
<reference evidence="1 2" key="1">
    <citation type="journal article" date="2014" name="PLoS Genet.">
        <title>Phylogenetically driven sequencing of extremely halophilic archaea reveals strategies for static and dynamic osmo-response.</title>
        <authorList>
            <person name="Becker E.A."/>
            <person name="Seitzer P.M."/>
            <person name="Tritt A."/>
            <person name="Larsen D."/>
            <person name="Krusor M."/>
            <person name="Yao A.I."/>
            <person name="Wu D."/>
            <person name="Madern D."/>
            <person name="Eisen J.A."/>
            <person name="Darling A.E."/>
            <person name="Facciotti M.T."/>
        </authorList>
    </citation>
    <scope>NUCLEOTIDE SEQUENCE [LARGE SCALE GENOMIC DNA]</scope>
    <source>
        <strain evidence="1 2">DSM 1307</strain>
    </source>
</reference>
<sequence>MTPERIRERLEETEGRVDVEAFVSALEYVRDDGRR</sequence>